<dbReference type="PATRIC" id="fig|1300222.3.peg.2565"/>
<evidence type="ECO:0000256" key="4">
    <source>
        <dbReference type="ARBA" id="ARBA00022801"/>
    </source>
</evidence>
<evidence type="ECO:0000256" key="6">
    <source>
        <dbReference type="ARBA" id="ARBA00034221"/>
    </source>
</evidence>
<sequence length="282" mass="31820">MNVTLTLLDTGFCRQLEAISLGGGRFQSIRFHAVAGCMHHPDHGLLLFDTGYAPHFFTAAARFPYSLYAKATPVFTERSQCVKEQLASKGIGPEQVTGIFISHFHADHIAGLHDFPGARLYCFRSAYEEVKGLKGIAAVRRGFLPELMPEDFEERAIFIDDGPKIRLSGEYHPFEEAYDPFADKSLLAVDLSGHAKGQFGLFLRDTQDRDIFLCADAAWSSEAYRKHRPPHPVAHLIKADAASYLRNLRRLHELHRSWPELYILPTHCPEVHELSKGEFAWS</sequence>
<dbReference type="GO" id="GO:0016787">
    <property type="term" value="F:hydrolase activity"/>
    <property type="evidence" value="ECO:0007669"/>
    <property type="project" value="UniProtKB-KW"/>
</dbReference>
<dbReference type="CDD" id="cd07730">
    <property type="entry name" value="metallo-hydrolase-like_MBL-fold"/>
    <property type="match status" value="1"/>
</dbReference>
<evidence type="ECO:0000256" key="1">
    <source>
        <dbReference type="ARBA" id="ARBA00001947"/>
    </source>
</evidence>
<dbReference type="STRING" id="1300222.I532_12289"/>
<evidence type="ECO:0000313" key="10">
    <source>
        <dbReference type="EMBL" id="EMT52433.1"/>
    </source>
</evidence>
<dbReference type="OrthoDB" id="333278at2"/>
<comment type="caution">
    <text evidence="10">The sequence shown here is derived from an EMBL/GenBank/DDBJ whole genome shotgun (WGS) entry which is preliminary data.</text>
</comment>
<protein>
    <recommendedName>
        <fullName evidence="9">Metallo-beta-lactamase domain-containing protein</fullName>
    </recommendedName>
</protein>
<evidence type="ECO:0000256" key="3">
    <source>
        <dbReference type="ARBA" id="ARBA00022723"/>
    </source>
</evidence>
<evidence type="ECO:0000256" key="2">
    <source>
        <dbReference type="ARBA" id="ARBA00007749"/>
    </source>
</evidence>
<dbReference type="EMBL" id="APBN01000004">
    <property type="protein sequence ID" value="EMT52433.1"/>
    <property type="molecule type" value="Genomic_DNA"/>
</dbReference>
<keyword evidence="5" id="KW-0862">Zinc</keyword>
<dbReference type="SMART" id="SM00849">
    <property type="entry name" value="Lactamase_B"/>
    <property type="match status" value="1"/>
</dbReference>
<organism evidence="10 11">
    <name type="scientific">Brevibacillus borstelensis AK1</name>
    <dbReference type="NCBI Taxonomy" id="1300222"/>
    <lineage>
        <taxon>Bacteria</taxon>
        <taxon>Bacillati</taxon>
        <taxon>Bacillota</taxon>
        <taxon>Bacilli</taxon>
        <taxon>Bacillales</taxon>
        <taxon>Paenibacillaceae</taxon>
        <taxon>Brevibacillus</taxon>
    </lineage>
</organism>
<comment type="cofactor">
    <cofactor evidence="1">
        <name>Zn(2+)</name>
        <dbReference type="ChEBI" id="CHEBI:29105"/>
    </cofactor>
</comment>
<dbReference type="InterPro" id="IPR051013">
    <property type="entry name" value="MBL_superfamily_lactonases"/>
</dbReference>
<dbReference type="Proteomes" id="UP000012081">
    <property type="component" value="Unassembled WGS sequence"/>
</dbReference>
<comment type="function">
    <text evidence="7">Counteracts the endogenous Pycsar antiviral defense system. Phosphodiesterase that enables metal-dependent hydrolysis of host cyclic nucleotide Pycsar defense signals such as cCMP and cUMP.</text>
</comment>
<proteinExistence type="inferred from homology"/>
<accession>M8DG43</accession>
<dbReference type="Pfam" id="PF00753">
    <property type="entry name" value="Lactamase_B"/>
    <property type="match status" value="1"/>
</dbReference>
<comment type="similarity">
    <text evidence="2">Belongs to the metallo-beta-lactamase superfamily.</text>
</comment>
<name>M8DG43_9BACL</name>
<comment type="catalytic activity">
    <reaction evidence="6">
        <text>3',5'-cyclic CMP + H2O = CMP + H(+)</text>
        <dbReference type="Rhea" id="RHEA:72675"/>
        <dbReference type="ChEBI" id="CHEBI:15377"/>
        <dbReference type="ChEBI" id="CHEBI:15378"/>
        <dbReference type="ChEBI" id="CHEBI:58003"/>
        <dbReference type="ChEBI" id="CHEBI:60377"/>
    </reaction>
    <physiologicalReaction direction="left-to-right" evidence="6">
        <dbReference type="Rhea" id="RHEA:72676"/>
    </physiologicalReaction>
</comment>
<evidence type="ECO:0000256" key="8">
    <source>
        <dbReference type="ARBA" id="ARBA00048505"/>
    </source>
</evidence>
<dbReference type="InterPro" id="IPR001279">
    <property type="entry name" value="Metallo-B-lactamas"/>
</dbReference>
<evidence type="ECO:0000256" key="5">
    <source>
        <dbReference type="ARBA" id="ARBA00022833"/>
    </source>
</evidence>
<feature type="domain" description="Metallo-beta-lactamase" evidence="9">
    <location>
        <begin position="32"/>
        <end position="267"/>
    </location>
</feature>
<dbReference type="PANTHER" id="PTHR42978:SF2">
    <property type="entry name" value="102 KBASES UNSTABLE REGION: FROM 1 TO 119443"/>
    <property type="match status" value="1"/>
</dbReference>
<keyword evidence="3" id="KW-0479">Metal-binding</keyword>
<gene>
    <name evidence="10" type="ORF">I532_12289</name>
</gene>
<dbReference type="AlphaFoldDB" id="M8DG43"/>
<comment type="catalytic activity">
    <reaction evidence="8">
        <text>3',5'-cyclic UMP + H2O = UMP + H(+)</text>
        <dbReference type="Rhea" id="RHEA:70575"/>
        <dbReference type="ChEBI" id="CHEBI:15377"/>
        <dbReference type="ChEBI" id="CHEBI:15378"/>
        <dbReference type="ChEBI" id="CHEBI:57865"/>
        <dbReference type="ChEBI" id="CHEBI:184387"/>
    </reaction>
    <physiologicalReaction direction="left-to-right" evidence="8">
        <dbReference type="Rhea" id="RHEA:70576"/>
    </physiologicalReaction>
</comment>
<dbReference type="PANTHER" id="PTHR42978">
    <property type="entry name" value="QUORUM-QUENCHING LACTONASE YTNP-RELATED-RELATED"/>
    <property type="match status" value="1"/>
</dbReference>
<evidence type="ECO:0000313" key="11">
    <source>
        <dbReference type="Proteomes" id="UP000012081"/>
    </source>
</evidence>
<reference evidence="10 11" key="1">
    <citation type="submission" date="2013-03" db="EMBL/GenBank/DDBJ databases">
        <title>Assembly of a new bacterial strain Brevibacillus borstelensis AK1.</title>
        <authorList>
            <person name="Rajan I."/>
            <person name="PoliReddy D."/>
            <person name="Sugumar T."/>
            <person name="Rathinam K."/>
            <person name="Alqarawi S."/>
            <person name="Khalil A.B."/>
            <person name="Sivakumar N."/>
        </authorList>
    </citation>
    <scope>NUCLEOTIDE SEQUENCE [LARGE SCALE GENOMIC DNA]</scope>
    <source>
        <strain evidence="10 11">AK1</strain>
    </source>
</reference>
<dbReference type="SUPFAM" id="SSF56281">
    <property type="entry name" value="Metallo-hydrolase/oxidoreductase"/>
    <property type="match status" value="1"/>
</dbReference>
<keyword evidence="4" id="KW-0378">Hydrolase</keyword>
<dbReference type="Gene3D" id="3.60.15.10">
    <property type="entry name" value="Ribonuclease Z/Hydroxyacylglutathione hydrolase-like"/>
    <property type="match status" value="1"/>
</dbReference>
<dbReference type="InterPro" id="IPR036866">
    <property type="entry name" value="RibonucZ/Hydroxyglut_hydro"/>
</dbReference>
<evidence type="ECO:0000256" key="7">
    <source>
        <dbReference type="ARBA" id="ARBA00034301"/>
    </source>
</evidence>
<dbReference type="RefSeq" id="WP_003388542.1">
    <property type="nucleotide sequence ID" value="NZ_APBN01000004.1"/>
</dbReference>
<dbReference type="GO" id="GO:0046872">
    <property type="term" value="F:metal ion binding"/>
    <property type="evidence" value="ECO:0007669"/>
    <property type="project" value="UniProtKB-KW"/>
</dbReference>
<keyword evidence="11" id="KW-1185">Reference proteome</keyword>
<evidence type="ECO:0000259" key="9">
    <source>
        <dbReference type="SMART" id="SM00849"/>
    </source>
</evidence>